<evidence type="ECO:0000256" key="10">
    <source>
        <dbReference type="ARBA" id="ARBA00023034"/>
    </source>
</evidence>
<dbReference type="EC" id="2.4.1.-" evidence="13"/>
<sequence>MSFNKSRGGGLGAGGAEELVLRGSISKKWTFLLCLGSFCIGLLFTNRMWTMPEPKEIIRRSTMEVEKMNLVSGDCAPKSIGDVKDVPGEVPRTQDAIQTLDKTISNLEMELASAKAAQESMLKVAPSSESEGKRKYFMVIGINTAFSSRKRRDSVRATWMPQGEKRRKMEEEKGIIIRFVIGHSATSGGILDRAIDAEDRKHGDFMRLDHVEGYLELAAKTKSYFATAVSMWDAEYYIKVDDDVHVNIATLGNTLARHRSKPRVYIGCMKSGPVLAQKGVRYHEPEYWKFGEWGNKYFRHATGQLYAISKDLASYIALNK</sequence>
<evidence type="ECO:0000256" key="2">
    <source>
        <dbReference type="ARBA" id="ARBA00004323"/>
    </source>
</evidence>
<dbReference type="UniPathway" id="UPA00378"/>
<keyword evidence="8 13" id="KW-0735">Signal-anchor</keyword>
<dbReference type="InterPro" id="IPR002659">
    <property type="entry name" value="Glyco_trans_31"/>
</dbReference>
<evidence type="ECO:0000256" key="3">
    <source>
        <dbReference type="ARBA" id="ARBA00004922"/>
    </source>
</evidence>
<comment type="subcellular location">
    <subcellularLocation>
        <location evidence="2 13">Golgi apparatus membrane</location>
        <topology evidence="2 13">Single-pass type II membrane protein</topology>
    </subcellularLocation>
</comment>
<proteinExistence type="inferred from homology"/>
<evidence type="ECO:0000313" key="15">
    <source>
        <dbReference type="EMBL" id="TVU46344.1"/>
    </source>
</evidence>
<dbReference type="Pfam" id="PF01762">
    <property type="entry name" value="Galactosyl_T"/>
    <property type="match status" value="1"/>
</dbReference>
<dbReference type="EMBL" id="RWGY01000004">
    <property type="protein sequence ID" value="TVU46344.1"/>
    <property type="molecule type" value="Genomic_DNA"/>
</dbReference>
<evidence type="ECO:0000256" key="12">
    <source>
        <dbReference type="ARBA" id="ARBA00023211"/>
    </source>
</evidence>
<dbReference type="GO" id="GO:0000139">
    <property type="term" value="C:Golgi membrane"/>
    <property type="evidence" value="ECO:0007669"/>
    <property type="project" value="UniProtKB-SubCell"/>
</dbReference>
<keyword evidence="10 13" id="KW-0333">Golgi apparatus</keyword>
<evidence type="ECO:0000256" key="1">
    <source>
        <dbReference type="ARBA" id="ARBA00001936"/>
    </source>
</evidence>
<dbReference type="GO" id="GO:0008378">
    <property type="term" value="F:galactosyltransferase activity"/>
    <property type="evidence" value="ECO:0007669"/>
    <property type="project" value="TreeGrafter"/>
</dbReference>
<comment type="similarity">
    <text evidence="4 13">Belongs to the glycosyltransferase 31 family.</text>
</comment>
<evidence type="ECO:0000256" key="9">
    <source>
        <dbReference type="ARBA" id="ARBA00022989"/>
    </source>
</evidence>
<dbReference type="Proteomes" id="UP000324897">
    <property type="component" value="Chromosome 5"/>
</dbReference>
<keyword evidence="11 13" id="KW-0472">Membrane</keyword>
<dbReference type="Pfam" id="PF13334">
    <property type="entry name" value="DUF4094"/>
    <property type="match status" value="1"/>
</dbReference>
<keyword evidence="9 13" id="KW-1133">Transmembrane helix</keyword>
<evidence type="ECO:0000256" key="6">
    <source>
        <dbReference type="ARBA" id="ARBA00022679"/>
    </source>
</evidence>
<dbReference type="PANTHER" id="PTHR11214:SF5">
    <property type="entry name" value="BETA-1,3-GALACTOSYLTRANSFERASE 4-RELATED"/>
    <property type="match status" value="1"/>
</dbReference>
<comment type="cofactor">
    <cofactor evidence="1 13">
        <name>Mn(2+)</name>
        <dbReference type="ChEBI" id="CHEBI:29035"/>
    </cofactor>
</comment>
<reference evidence="15 16" key="1">
    <citation type="journal article" date="2019" name="Sci. Rep.">
        <title>A high-quality genome of Eragrostis curvula grass provides insights into Poaceae evolution and supports new strategies to enhance forage quality.</title>
        <authorList>
            <person name="Carballo J."/>
            <person name="Santos B.A.C.M."/>
            <person name="Zappacosta D."/>
            <person name="Garbus I."/>
            <person name="Selva J.P."/>
            <person name="Gallo C.A."/>
            <person name="Diaz A."/>
            <person name="Albertini E."/>
            <person name="Caccamo M."/>
            <person name="Echenique V."/>
        </authorList>
    </citation>
    <scope>NUCLEOTIDE SEQUENCE [LARGE SCALE GENOMIC DNA]</scope>
    <source>
        <strain evidence="16">cv. Victoria</strain>
        <tissue evidence="15">Leaf</tissue>
    </source>
</reference>
<keyword evidence="5 13" id="KW-0328">Glycosyltransferase</keyword>
<evidence type="ECO:0000256" key="7">
    <source>
        <dbReference type="ARBA" id="ARBA00022692"/>
    </source>
</evidence>
<keyword evidence="16" id="KW-1185">Reference proteome</keyword>
<comment type="pathway">
    <text evidence="3">Protein modification; protein glycosylation.</text>
</comment>
<dbReference type="InterPro" id="IPR025298">
    <property type="entry name" value="DUF4094"/>
</dbReference>
<keyword evidence="12 13" id="KW-0464">Manganese</keyword>
<dbReference type="PANTHER" id="PTHR11214">
    <property type="entry name" value="BETA-1,3-N-ACETYLGLUCOSAMINYLTRANSFERASE"/>
    <property type="match status" value="1"/>
</dbReference>
<evidence type="ECO:0000256" key="11">
    <source>
        <dbReference type="ARBA" id="ARBA00023136"/>
    </source>
</evidence>
<name>A0A5J9WGE7_9POAL</name>
<dbReference type="Gramene" id="TVU46344">
    <property type="protein sequence ID" value="TVU46344"/>
    <property type="gene ID" value="EJB05_05871"/>
</dbReference>
<gene>
    <name evidence="15" type="ORF">EJB05_05871</name>
</gene>
<dbReference type="Gene3D" id="3.90.550.50">
    <property type="match status" value="1"/>
</dbReference>
<organism evidence="15 16">
    <name type="scientific">Eragrostis curvula</name>
    <name type="common">weeping love grass</name>
    <dbReference type="NCBI Taxonomy" id="38414"/>
    <lineage>
        <taxon>Eukaryota</taxon>
        <taxon>Viridiplantae</taxon>
        <taxon>Streptophyta</taxon>
        <taxon>Embryophyta</taxon>
        <taxon>Tracheophyta</taxon>
        <taxon>Spermatophyta</taxon>
        <taxon>Magnoliopsida</taxon>
        <taxon>Liliopsida</taxon>
        <taxon>Poales</taxon>
        <taxon>Poaceae</taxon>
        <taxon>PACMAD clade</taxon>
        <taxon>Chloridoideae</taxon>
        <taxon>Eragrostideae</taxon>
        <taxon>Eragrostidinae</taxon>
        <taxon>Eragrostis</taxon>
    </lineage>
</organism>
<evidence type="ECO:0000259" key="14">
    <source>
        <dbReference type="Pfam" id="PF13334"/>
    </source>
</evidence>
<comment type="caution">
    <text evidence="15">The sequence shown here is derived from an EMBL/GenBank/DDBJ whole genome shotgun (WGS) entry which is preliminary data.</text>
</comment>
<evidence type="ECO:0000256" key="13">
    <source>
        <dbReference type="RuleBase" id="RU363063"/>
    </source>
</evidence>
<keyword evidence="6" id="KW-0808">Transferase</keyword>
<protein>
    <recommendedName>
        <fullName evidence="13">Hexosyltransferase</fullName>
        <ecNumber evidence="13">2.4.1.-</ecNumber>
    </recommendedName>
</protein>
<evidence type="ECO:0000256" key="5">
    <source>
        <dbReference type="ARBA" id="ARBA00022676"/>
    </source>
</evidence>
<feature type="domain" description="DUF4094" evidence="14">
    <location>
        <begin position="26"/>
        <end position="116"/>
    </location>
</feature>
<dbReference type="OrthoDB" id="1158011at2759"/>
<keyword evidence="7 13" id="KW-0812">Transmembrane</keyword>
<evidence type="ECO:0000256" key="4">
    <source>
        <dbReference type="ARBA" id="ARBA00008661"/>
    </source>
</evidence>
<evidence type="ECO:0000313" key="16">
    <source>
        <dbReference type="Proteomes" id="UP000324897"/>
    </source>
</evidence>
<dbReference type="AlphaFoldDB" id="A0A5J9WGE7"/>
<evidence type="ECO:0000256" key="8">
    <source>
        <dbReference type="ARBA" id="ARBA00022968"/>
    </source>
</evidence>
<accession>A0A5J9WGE7</accession>
<feature type="transmembrane region" description="Helical" evidence="13">
    <location>
        <begin position="29"/>
        <end position="49"/>
    </location>
</feature>